<dbReference type="Proteomes" id="UP001558535">
    <property type="component" value="Unassembled WGS sequence"/>
</dbReference>
<evidence type="ECO:0000313" key="2">
    <source>
        <dbReference type="EMBL" id="MEX3753009.1"/>
    </source>
</evidence>
<feature type="signal peptide" evidence="1">
    <location>
        <begin position="1"/>
        <end position="25"/>
    </location>
</feature>
<evidence type="ECO:0000256" key="1">
    <source>
        <dbReference type="SAM" id="SignalP"/>
    </source>
</evidence>
<gene>
    <name evidence="2" type="ORF">AB3X84_23720</name>
</gene>
<evidence type="ECO:0008006" key="4">
    <source>
        <dbReference type="Google" id="ProtNLM"/>
    </source>
</evidence>
<evidence type="ECO:0000313" key="3">
    <source>
        <dbReference type="Proteomes" id="UP001558535"/>
    </source>
</evidence>
<comment type="caution">
    <text evidence="2">The sequence shown here is derived from an EMBL/GenBank/DDBJ whole genome shotgun (WGS) entry which is preliminary data.</text>
</comment>
<keyword evidence="3" id="KW-1185">Reference proteome</keyword>
<reference evidence="2 3" key="1">
    <citation type="submission" date="2024-07" db="EMBL/GenBank/DDBJ databases">
        <title>A survey of Mimosa microsymbionts across Brazilian biomes reveals a high diversity of Paraburkholderia nodulating endemic species, but also that Cupriavidus is common as a symbiont of widespread species.</title>
        <authorList>
            <person name="Rouws L."/>
            <person name="Barauna A."/>
            <person name="Beukes C."/>
            <person name="Rouws J.R.C."/>
            <person name="De Faria S.M."/>
            <person name="Gross E."/>
            <person name="Bueno Dos Reis Junior F."/>
            <person name="Simon M.F."/>
            <person name="Maluk M."/>
            <person name="Odee D.W."/>
            <person name="Kenicer G."/>
            <person name="Young J.P.W."/>
            <person name="Reis V.M."/>
            <person name="Zilli J."/>
            <person name="James E.K."/>
        </authorList>
    </citation>
    <scope>NUCLEOTIDE SEQUENCE [LARGE SCALE GENOMIC DNA]</scope>
    <source>
        <strain evidence="2 3">BR14375</strain>
    </source>
</reference>
<name>A0ABV3WJP3_9BURK</name>
<accession>A0ABV3WJP3</accession>
<proteinExistence type="predicted"/>
<dbReference type="EMBL" id="JBFPKE010000011">
    <property type="protein sequence ID" value="MEX3753009.1"/>
    <property type="molecule type" value="Genomic_DNA"/>
</dbReference>
<organism evidence="2 3">
    <name type="scientific">Paraburkholderia phenoliruptrix</name>
    <dbReference type="NCBI Taxonomy" id="252970"/>
    <lineage>
        <taxon>Bacteria</taxon>
        <taxon>Pseudomonadati</taxon>
        <taxon>Pseudomonadota</taxon>
        <taxon>Betaproteobacteria</taxon>
        <taxon>Burkholderiales</taxon>
        <taxon>Burkholderiaceae</taxon>
        <taxon>Paraburkholderia</taxon>
    </lineage>
</organism>
<dbReference type="RefSeq" id="WP_368608478.1">
    <property type="nucleotide sequence ID" value="NZ_JBFPKB010000011.1"/>
</dbReference>
<sequence>MWVKNKFKFLVCALSILAFSKAACAFSSIAVVDGNVNSTFSAAGNYETQEKADRSALAGCRANAKKNKLAKLAGKCEIVMRGKGTGYGAVVCATNGCNWSTGYESKQGAVDAAYNACAANYPDCQQSNIGAWADFAGFPSAAAPPPQPEMQTPPSMTDIYRARWCAKQSSPPPECR</sequence>
<keyword evidence="1" id="KW-0732">Signal</keyword>
<feature type="chain" id="PRO_5045257273" description="DUF4189 domain-containing protein" evidence="1">
    <location>
        <begin position="26"/>
        <end position="176"/>
    </location>
</feature>
<protein>
    <recommendedName>
        <fullName evidence="4">DUF4189 domain-containing protein</fullName>
    </recommendedName>
</protein>